<dbReference type="EMBL" id="FQ377874">
    <property type="protein sequence ID" value="CBW53916.1"/>
    <property type="molecule type" value="Genomic_DNA"/>
</dbReference>
<feature type="domain" description="DUF4143" evidence="2">
    <location>
        <begin position="223"/>
        <end position="374"/>
    </location>
</feature>
<dbReference type="Proteomes" id="UP000010103">
    <property type="component" value="Chromosome"/>
</dbReference>
<accession>F4MP84</accession>
<dbReference type="InterPro" id="IPR027417">
    <property type="entry name" value="P-loop_NTPase"/>
</dbReference>
<evidence type="ECO:0000313" key="4">
    <source>
        <dbReference type="Proteomes" id="UP000010103"/>
    </source>
</evidence>
<dbReference type="PANTHER" id="PTHR33295:SF18">
    <property type="entry name" value="AAA+ ATPASE DOMAIN-CONTAINING PROTEIN"/>
    <property type="match status" value="1"/>
</dbReference>
<reference evidence="4" key="2">
    <citation type="journal article" date="2011" name="BMC Genomics">
        <title>Mycoplasma mycoides, from mycoides Small Colony to capri. A microevolutionary perspective.</title>
        <authorList>
            <person name="Thiaucourt F."/>
            <person name="Manso-Silvan L."/>
            <person name="Salah W."/>
            <person name="Barbe V."/>
            <person name="Berger A."/>
            <person name="Jacob D."/>
            <person name="Breton M."/>
            <person name="Dupuy V."/>
            <person name="Lomenech A.M."/>
            <person name="Blanchard A."/>
            <person name="Sirand-Pugnet P."/>
        </authorList>
    </citation>
    <scope>NUCLEOTIDE SEQUENCE [LARGE SCALE GENOMIC DNA]</scope>
    <source>
        <strain evidence="4">95010</strain>
    </source>
</reference>
<name>F4MP84_MYCML</name>
<dbReference type="OrthoDB" id="9801684at2"/>
<dbReference type="KEGG" id="mml:MLC_1880"/>
<organism evidence="3 4">
    <name type="scientific">Mycoplasma mycoides subsp. capri LC str. 95010</name>
    <dbReference type="NCBI Taxonomy" id="862259"/>
    <lineage>
        <taxon>Bacteria</taxon>
        <taxon>Bacillati</taxon>
        <taxon>Mycoplasmatota</taxon>
        <taxon>Mollicutes</taxon>
        <taxon>Mycoplasmataceae</taxon>
        <taxon>Mycoplasma</taxon>
    </lineage>
</organism>
<protein>
    <submittedName>
        <fullName evidence="3">Uncharacterized protein</fullName>
    </submittedName>
</protein>
<feature type="domain" description="AAA" evidence="1">
    <location>
        <begin position="20"/>
        <end position="166"/>
    </location>
</feature>
<dbReference type="InterPro" id="IPR025420">
    <property type="entry name" value="DUF4143"/>
</dbReference>
<dbReference type="AlphaFoldDB" id="F4MP84"/>
<dbReference type="Pfam" id="PF13635">
    <property type="entry name" value="DUF4143"/>
    <property type="match status" value="1"/>
</dbReference>
<dbReference type="SUPFAM" id="SSF52540">
    <property type="entry name" value="P-loop containing nucleoside triphosphate hydrolases"/>
    <property type="match status" value="1"/>
</dbReference>
<evidence type="ECO:0000259" key="1">
    <source>
        <dbReference type="Pfam" id="PF13173"/>
    </source>
</evidence>
<reference evidence="4" key="1">
    <citation type="journal article" date="2011" name="BMC Genomics">
        <title>Mycoplasma mycoides, from "mycoides Small Colony" to "capri". A microevolutionary perspective.</title>
        <authorList>
            <person name="Thiaucourt F."/>
            <person name="Manso-Silvan L."/>
            <person name="Salah W."/>
            <person name="Barbe V."/>
            <person name="Berger A."/>
            <person name="Jacob D."/>
            <person name="Breton M."/>
            <person name="Dupuy V."/>
            <person name="Lomenech A.M."/>
            <person name="Blanchard A."/>
            <person name="Sirand-Pugnet P."/>
        </authorList>
    </citation>
    <scope>NUCLEOTIDE SEQUENCE [LARGE SCALE GENOMIC DNA]</scope>
    <source>
        <strain evidence="4">95010</strain>
    </source>
</reference>
<dbReference type="Pfam" id="PF13173">
    <property type="entry name" value="AAA_14"/>
    <property type="match status" value="1"/>
</dbReference>
<sequence>MFMIINRDFYLNQLINKMNNNKIKIITGIRRCGKSFLLFNLFYKYLISINIPSDQIIKISLDGYDNRMYRTPTNLNNFIKSKITDKNKKYYLLIDEIQYCEPEINEFAPNTEKITFVDVLLSFYNNPNLDVYVTGSNSKMLSTDILTQFRGRGDEISLNTLSFFEIYELFENKNKALKHYMLYGGLPTIYNLKTDEEKQKYLKNTFDETYIKDILERNSLTSETAEILDTLLNFISSAIGSLTNPLRLANRFISEKNIKINSTTISKYLNIFKESFLIRSSIRYDVKGNKYFNTPLKYYFTDIGLRNAKLSFRQYEENHIMENIIYNELYRRDFNIDIGIVEIQQNQNNKRTRITLEIDFIASKNHQKYYIQSAYSIWDSQKKEQETRSLNNVNDSFKKIVVVYEDIIPWHDNNGIYYVGLKEFLLDESILNN</sequence>
<proteinExistence type="predicted"/>
<evidence type="ECO:0000313" key="3">
    <source>
        <dbReference type="EMBL" id="CBW53916.1"/>
    </source>
</evidence>
<dbReference type="InterPro" id="IPR041682">
    <property type="entry name" value="AAA_14"/>
</dbReference>
<dbReference type="HOGENOM" id="CLU_041527_1_0_14"/>
<dbReference type="PANTHER" id="PTHR33295">
    <property type="entry name" value="ATPASE"/>
    <property type="match status" value="1"/>
</dbReference>
<gene>
    <name evidence="3" type="ORF">MLC_1880</name>
</gene>
<evidence type="ECO:0000259" key="2">
    <source>
        <dbReference type="Pfam" id="PF13635"/>
    </source>
</evidence>